<comment type="caution">
    <text evidence="1">The sequence shown here is derived from an EMBL/GenBank/DDBJ whole genome shotgun (WGS) entry which is preliminary data.</text>
</comment>
<protein>
    <submittedName>
        <fullName evidence="1">Uncharacterized protein</fullName>
    </submittedName>
</protein>
<accession>A0A5C4JNR5</accession>
<dbReference type="AlphaFoldDB" id="A0A5C4JNR5"/>
<dbReference type="RefSeq" id="WP_138749263.1">
    <property type="nucleotide sequence ID" value="NZ_VCLB01000008.1"/>
</dbReference>
<evidence type="ECO:0000313" key="2">
    <source>
        <dbReference type="Proteomes" id="UP000307874"/>
    </source>
</evidence>
<dbReference type="Proteomes" id="UP000307874">
    <property type="component" value="Unassembled WGS sequence"/>
</dbReference>
<name>A0A5C4JNR5_9HYPH</name>
<dbReference type="OrthoDB" id="7864318at2"/>
<dbReference type="EMBL" id="VCLB01000008">
    <property type="protein sequence ID" value="TNB46822.1"/>
    <property type="molecule type" value="Genomic_DNA"/>
</dbReference>
<sequence length="243" mass="27216">MTEAENRKAVRRAFLKFYRQWPTFGDDSDERAFAEWQALQPEERQAADAMLPGFLAFEAMNGRTVKFAASTYLREKRWTAVPEGMEGAGGSVIAATFGKAWMAERFARLGEPCARLPALTRFQELEIAEGRADRKALWRERMAKMGWTSVNAMNDQAVRFPGKGMRVSGEIALLGADFEAVRVGGDQWAAWEAEHAARGWPFLPEMGRVEWVYFPPLGAGTPGEALETFFGKLDRAKQLEAAQ</sequence>
<reference evidence="1 2" key="1">
    <citation type="submission" date="2019-05" db="EMBL/GenBank/DDBJ databases">
        <authorList>
            <person name="Lee S.D."/>
        </authorList>
    </citation>
    <scope>NUCLEOTIDE SEQUENCE [LARGE SCALE GENOMIC DNA]</scope>
    <source>
        <strain evidence="1 2">GH2-6</strain>
    </source>
</reference>
<keyword evidence="2" id="KW-1185">Reference proteome</keyword>
<evidence type="ECO:0000313" key="1">
    <source>
        <dbReference type="EMBL" id="TNB46822.1"/>
    </source>
</evidence>
<gene>
    <name evidence="1" type="ORF">FF124_14790</name>
</gene>
<proteinExistence type="predicted"/>
<reference evidence="1 2" key="2">
    <citation type="submission" date="2019-06" db="EMBL/GenBank/DDBJ databases">
        <title>Martelella lutilitoris sp. nov., isolated from a tidal mudflat.</title>
        <authorList>
            <person name="Kim Y.-J."/>
        </authorList>
    </citation>
    <scope>NUCLEOTIDE SEQUENCE [LARGE SCALE GENOMIC DNA]</scope>
    <source>
        <strain evidence="1 2">GH2-6</strain>
    </source>
</reference>
<organism evidence="1 2">
    <name type="scientific">Martelella lutilitoris</name>
    <dbReference type="NCBI Taxonomy" id="2583532"/>
    <lineage>
        <taxon>Bacteria</taxon>
        <taxon>Pseudomonadati</taxon>
        <taxon>Pseudomonadota</taxon>
        <taxon>Alphaproteobacteria</taxon>
        <taxon>Hyphomicrobiales</taxon>
        <taxon>Aurantimonadaceae</taxon>
        <taxon>Martelella</taxon>
    </lineage>
</organism>